<evidence type="ECO:0000256" key="5">
    <source>
        <dbReference type="ARBA" id="ARBA00023136"/>
    </source>
</evidence>
<keyword evidence="5 6" id="KW-0472">Membrane</keyword>
<keyword evidence="4 6" id="KW-1133">Transmembrane helix</keyword>
<evidence type="ECO:0000256" key="1">
    <source>
        <dbReference type="ARBA" id="ARBA00004651"/>
    </source>
</evidence>
<dbReference type="PANTHER" id="PTHR40277:SF1">
    <property type="entry name" value="BLL5419 PROTEIN"/>
    <property type="match status" value="1"/>
</dbReference>
<sequence>MKKYKYVLLKILTSLLFIYIIFSEVGVGDFLDSFRITNPKLIITVFILFFVNYFLSGIKGKILLIHQSGKVDLKYLIYLYFTGSFFNNFMPTIIGGDVYKVYKLSQKIGNHDNALSVIVMGRIISLLVLIFISIISIMLNIGLWGAILLFLYLILLVIVFYIFSFFSHKIELFRKIYNILSFYKGHKLVIIKALSLSLIVQTIYILIQYYIFKIIGVDLSLSFAFLVLPIIRFIGFFIPSTNGFGVQDLLYIKIFYFAGIAGVVSLWASVIYHLFKFLVSLVGGFLYALDKDD</sequence>
<dbReference type="Proteomes" id="UP000178615">
    <property type="component" value="Unassembled WGS sequence"/>
</dbReference>
<evidence type="ECO:0008006" key="9">
    <source>
        <dbReference type="Google" id="ProtNLM"/>
    </source>
</evidence>
<proteinExistence type="predicted"/>
<comment type="subcellular location">
    <subcellularLocation>
        <location evidence="1">Cell membrane</location>
        <topology evidence="1">Multi-pass membrane protein</topology>
    </subcellularLocation>
</comment>
<keyword evidence="2" id="KW-1003">Cell membrane</keyword>
<gene>
    <name evidence="7" type="ORF">A2V49_02230</name>
</gene>
<feature type="transmembrane region" description="Helical" evidence="6">
    <location>
        <begin position="7"/>
        <end position="27"/>
    </location>
</feature>
<feature type="transmembrane region" description="Helical" evidence="6">
    <location>
        <begin position="39"/>
        <end position="55"/>
    </location>
</feature>
<feature type="transmembrane region" description="Helical" evidence="6">
    <location>
        <begin position="188"/>
        <end position="207"/>
    </location>
</feature>
<name>A0A1F4UJW5_UNCKA</name>
<evidence type="ECO:0000256" key="6">
    <source>
        <dbReference type="SAM" id="Phobius"/>
    </source>
</evidence>
<feature type="transmembrane region" description="Helical" evidence="6">
    <location>
        <begin position="114"/>
        <end position="139"/>
    </location>
</feature>
<keyword evidence="3 6" id="KW-0812">Transmembrane</keyword>
<evidence type="ECO:0000256" key="3">
    <source>
        <dbReference type="ARBA" id="ARBA00022692"/>
    </source>
</evidence>
<protein>
    <recommendedName>
        <fullName evidence="9">Lysylphosphatidylglycerol synthetase</fullName>
    </recommendedName>
</protein>
<feature type="transmembrane region" description="Helical" evidence="6">
    <location>
        <begin position="219"/>
        <end position="238"/>
    </location>
</feature>
<dbReference type="GO" id="GO:0005886">
    <property type="term" value="C:plasma membrane"/>
    <property type="evidence" value="ECO:0007669"/>
    <property type="project" value="UniProtKB-SubCell"/>
</dbReference>
<dbReference type="EMBL" id="MEUV01000052">
    <property type="protein sequence ID" value="OGC45100.1"/>
    <property type="molecule type" value="Genomic_DNA"/>
</dbReference>
<comment type="caution">
    <text evidence="7">The sequence shown here is derived from an EMBL/GenBank/DDBJ whole genome shotgun (WGS) entry which is preliminary data.</text>
</comment>
<dbReference type="PANTHER" id="PTHR40277">
    <property type="entry name" value="BLL5419 PROTEIN"/>
    <property type="match status" value="1"/>
</dbReference>
<evidence type="ECO:0000256" key="4">
    <source>
        <dbReference type="ARBA" id="ARBA00022989"/>
    </source>
</evidence>
<evidence type="ECO:0000313" key="7">
    <source>
        <dbReference type="EMBL" id="OGC45100.1"/>
    </source>
</evidence>
<evidence type="ECO:0000256" key="2">
    <source>
        <dbReference type="ARBA" id="ARBA00022475"/>
    </source>
</evidence>
<dbReference type="NCBIfam" id="TIGR00374">
    <property type="entry name" value="flippase-like domain"/>
    <property type="match status" value="1"/>
</dbReference>
<evidence type="ECO:0000313" key="8">
    <source>
        <dbReference type="Proteomes" id="UP000178615"/>
    </source>
</evidence>
<organism evidence="7 8">
    <name type="scientific">candidate division WWE3 bacterium RBG_19FT_COMBO_34_6</name>
    <dbReference type="NCBI Taxonomy" id="1802612"/>
    <lineage>
        <taxon>Bacteria</taxon>
        <taxon>Katanobacteria</taxon>
    </lineage>
</organism>
<feature type="transmembrane region" description="Helical" evidence="6">
    <location>
        <begin position="146"/>
        <end position="168"/>
    </location>
</feature>
<reference evidence="7 8" key="1">
    <citation type="journal article" date="2016" name="Nat. Commun.">
        <title>Thousands of microbial genomes shed light on interconnected biogeochemical processes in an aquifer system.</title>
        <authorList>
            <person name="Anantharaman K."/>
            <person name="Brown C.T."/>
            <person name="Hug L.A."/>
            <person name="Sharon I."/>
            <person name="Castelle C.J."/>
            <person name="Probst A.J."/>
            <person name="Thomas B.C."/>
            <person name="Singh A."/>
            <person name="Wilkins M.J."/>
            <person name="Karaoz U."/>
            <person name="Brodie E.L."/>
            <person name="Williams K.H."/>
            <person name="Hubbard S.S."/>
            <person name="Banfield J.F."/>
        </authorList>
    </citation>
    <scope>NUCLEOTIDE SEQUENCE [LARGE SCALE GENOMIC DNA]</scope>
</reference>
<accession>A0A1F4UJW5</accession>
<feature type="transmembrane region" description="Helical" evidence="6">
    <location>
        <begin position="250"/>
        <end position="275"/>
    </location>
</feature>
<dbReference type="AlphaFoldDB" id="A0A1F4UJW5"/>
<dbReference type="Pfam" id="PF03706">
    <property type="entry name" value="LPG_synthase_TM"/>
    <property type="match status" value="1"/>
</dbReference>
<dbReference type="InterPro" id="IPR022791">
    <property type="entry name" value="L-PG_synthase/AglD"/>
</dbReference>